<dbReference type="Pfam" id="PF11927">
    <property type="entry name" value="HODM_asu-like"/>
    <property type="match status" value="1"/>
</dbReference>
<accession>A0A553I620</accession>
<dbReference type="Gene3D" id="4.10.240.10">
    <property type="entry name" value="Zn(2)-C6 fungal-type DNA-binding domain"/>
    <property type="match status" value="1"/>
</dbReference>
<keyword evidence="12" id="KW-0809">Transit peptide</keyword>
<keyword evidence="19" id="KW-0472">Membrane</keyword>
<dbReference type="OrthoDB" id="437331at2759"/>
<dbReference type="PANTHER" id="PTHR10617:SF107">
    <property type="entry name" value="ELECTRON TRANSFER FLAVOPROTEIN-UBIQUINONE OXIDOREDUCTASE, MITOCHONDRIAL"/>
    <property type="match status" value="1"/>
</dbReference>
<evidence type="ECO:0000256" key="13">
    <source>
        <dbReference type="ARBA" id="ARBA00022982"/>
    </source>
</evidence>
<comment type="subcellular location">
    <subcellularLocation>
        <location evidence="4">Mitochondrion inner membrane</location>
    </subcellularLocation>
</comment>
<evidence type="ECO:0000256" key="23">
    <source>
        <dbReference type="ARBA" id="ARBA00068100"/>
    </source>
</evidence>
<evidence type="ECO:0000256" key="1">
    <source>
        <dbReference type="ARBA" id="ARBA00001966"/>
    </source>
</evidence>
<dbReference type="SUPFAM" id="SSF57701">
    <property type="entry name" value="Zn2/Cys6 DNA-binding domain"/>
    <property type="match status" value="1"/>
</dbReference>
<evidence type="ECO:0000259" key="27">
    <source>
        <dbReference type="Pfam" id="PF21162"/>
    </source>
</evidence>
<dbReference type="EMBL" id="VFLP01000015">
    <property type="protein sequence ID" value="TRX95648.1"/>
    <property type="molecule type" value="Genomic_DNA"/>
</dbReference>
<name>A0A553I620_9PEZI</name>
<dbReference type="GO" id="GO:0000981">
    <property type="term" value="F:DNA-binding transcription factor activity, RNA polymerase II-specific"/>
    <property type="evidence" value="ECO:0007669"/>
    <property type="project" value="InterPro"/>
</dbReference>
<dbReference type="InterPro" id="IPR001138">
    <property type="entry name" value="Zn2Cys6_DnaBD"/>
</dbReference>
<evidence type="ECO:0000256" key="4">
    <source>
        <dbReference type="ARBA" id="ARBA00004273"/>
    </source>
</evidence>
<dbReference type="STRING" id="2512241.A0A553I620"/>
<evidence type="ECO:0000256" key="9">
    <source>
        <dbReference type="ARBA" id="ARBA00022723"/>
    </source>
</evidence>
<dbReference type="GO" id="GO:0008270">
    <property type="term" value="F:zinc ion binding"/>
    <property type="evidence" value="ECO:0007669"/>
    <property type="project" value="InterPro"/>
</dbReference>
<evidence type="ECO:0000259" key="26">
    <source>
        <dbReference type="Pfam" id="PF05187"/>
    </source>
</evidence>
<keyword evidence="10" id="KW-0999">Mitochondrion inner membrane</keyword>
<keyword evidence="15" id="KW-0408">Iron</keyword>
<dbReference type="InterPro" id="IPR049398">
    <property type="entry name" value="ETF-QO/FixC_UQ-bd"/>
</dbReference>
<keyword evidence="18" id="KW-0496">Mitochondrion</keyword>
<evidence type="ECO:0000256" key="7">
    <source>
        <dbReference type="ARBA" id="ARBA00022448"/>
    </source>
</evidence>
<evidence type="ECO:0000256" key="18">
    <source>
        <dbReference type="ARBA" id="ARBA00023128"/>
    </source>
</evidence>
<dbReference type="GO" id="GO:0004174">
    <property type="term" value="F:electron-transferring-flavoprotein dehydrogenase activity"/>
    <property type="evidence" value="ECO:0007669"/>
    <property type="project" value="UniProtKB-EC"/>
</dbReference>
<gene>
    <name evidence="28" type="ORF">FHL15_003606</name>
</gene>
<organism evidence="28 29">
    <name type="scientific">Xylaria flabelliformis</name>
    <dbReference type="NCBI Taxonomy" id="2512241"/>
    <lineage>
        <taxon>Eukaryota</taxon>
        <taxon>Fungi</taxon>
        <taxon>Dikarya</taxon>
        <taxon>Ascomycota</taxon>
        <taxon>Pezizomycotina</taxon>
        <taxon>Sordariomycetes</taxon>
        <taxon>Xylariomycetidae</taxon>
        <taxon>Xylariales</taxon>
        <taxon>Xylariaceae</taxon>
        <taxon>Xylaria</taxon>
    </lineage>
</organism>
<dbReference type="InterPro" id="IPR021848">
    <property type="entry name" value="HODM_asu-like"/>
</dbReference>
<dbReference type="GO" id="GO:0005743">
    <property type="term" value="C:mitochondrial inner membrane"/>
    <property type="evidence" value="ECO:0007669"/>
    <property type="project" value="UniProtKB-SubCell"/>
</dbReference>
<evidence type="ECO:0000256" key="20">
    <source>
        <dbReference type="ARBA" id="ARBA00023242"/>
    </source>
</evidence>
<evidence type="ECO:0000256" key="11">
    <source>
        <dbReference type="ARBA" id="ARBA00022827"/>
    </source>
</evidence>
<dbReference type="SUPFAM" id="SSF54862">
    <property type="entry name" value="4Fe-4S ferredoxins"/>
    <property type="match status" value="1"/>
</dbReference>
<dbReference type="SUPFAM" id="SSF54373">
    <property type="entry name" value="FAD-linked reductases, C-terminal domain"/>
    <property type="match status" value="1"/>
</dbReference>
<feature type="domain" description="Zn(2)-C6 fungal-type" evidence="25">
    <location>
        <begin position="687"/>
        <end position="719"/>
    </location>
</feature>
<keyword evidence="14" id="KW-0560">Oxidoreductase</keyword>
<comment type="cofactor">
    <cofactor evidence="2">
        <name>FAD</name>
        <dbReference type="ChEBI" id="CHEBI:57692"/>
    </cofactor>
</comment>
<evidence type="ECO:0000313" key="29">
    <source>
        <dbReference type="Proteomes" id="UP000319160"/>
    </source>
</evidence>
<evidence type="ECO:0000256" key="22">
    <source>
        <dbReference type="ARBA" id="ARBA00052682"/>
    </source>
</evidence>
<dbReference type="GO" id="GO:0051536">
    <property type="term" value="F:iron-sulfur cluster binding"/>
    <property type="evidence" value="ECO:0007669"/>
    <property type="project" value="UniProtKB-KW"/>
</dbReference>
<dbReference type="Gene3D" id="3.50.50.60">
    <property type="entry name" value="FAD/NAD(P)-binding domain"/>
    <property type="match status" value="1"/>
</dbReference>
<sequence length="1703" mass="190938">MLASTPLQTFARRGALLPTRARITRQVCKALYSSSVASRSRTRCPVAFVSIPRPPMRAFTTTTCPRYSASVEEGFDPKSIERESDEVDVCIIGGGPAGLSAAIRLKQLANEQGNEDFRVLLLEKAGEIGAHILSGAVIQPSAVSELFPDWLDEGNENRFQHATPAAGDKMRFLTKSAAIPIPTPPQMNNHGNYIVSLNEFTKWLGERAEEIGVEVYPGFAASEVLYDSDGSVKGVATNDLGIARNGQPKDNFERGMEFHARVTMFAEGCHGSLTKQVINKFDLRRDSQPQTYGLGLKEVWEIDPEKFNKGQIVHSMGYPLPSDTYGGAWMYHFADNLVSIGLVVALDYPNPWLSPYGEFQKLKQHPLYRSVLEGGKCLSYGARALIEGGFQSIPKVAFPGGALIGDSAGFVNVPKVKGTHNAMKSGMLAAEAAWTALSEGDSSAVFLYDYEDSLRKSDIWKELKEVRNMRPSFHNPLGVYGGVMYSGLEAYVLKGRVPWTLKHKQPDHAATKHADKCNKIEYPKPDGKISFDILTSVSRTGTNHEEDQPVHLQVKDWDAHAKETWPAYKGLENRFCPAGVYEYVEDDSKDLGVRFQINAQNCIHCQNGMSDTVEHRCGLCKKTFKQSMFFHAQFYASIGNEGFKEEVAHGIMRKSLLWCAMRRDAPSNPHRVYGRRLAGGLWNEFSNCVEAKARCDLKRPICSRCDIRSIPCAYPRSARPPATNSGSVPDINSGSASECGLVDPRLGLDTGAATIGGADADLGTFPDCGADFTNLSGCLVPELFSSDSTDVSDATPSSGSGFHAAYSTSCSTANTHIPPCNNHHSNSPFDAGSLDVQLDLDNSPRADTDLPIALREGSGDGARLLSDEVDLFSATEPLAPMDTKEIEPWMLALAAKPIRQDPPVLVEHSVQTLLRAFRSWPRMLAKGIQLPPVIHFFQFCCDGKRDFGGPIDAGIPKHISRCVTLCKMWVWQAEDSGQIVQAAVRGEAENILAKVRVSLLMSSLASGRAVPLINDRELVCLIWNIIPNAKELTISCIQYRTYDAPTLLAAMQSLMILLILLLFPSNRQGTMSVIPGHIFTAVKQMADYVLSTGMLLHEEASHVCPPWRIWAHIEAKRRTVVSIYFFHWAYSVYHGQRHFNCLQLGRMLAPGPKWLWQARDEKTWTNLYGRWLAQWDGKELIQAEFFLVENGPVMDSRVEMWLEDADELGMLIMSIMNASQRDLKKVLRGAILAERTKTPICLSIVTFLALKSSRNHVILNESARGSSHPATAPLEKESRSKPLASYTSDLVTAFPPSLRDHLKELVPTLSAAQQKALSDLSFAQDVFEHSLLRLDEDYNDADDQKYVYSGFSIREIKVLGDFPDYSILSGVPMPKPYLDFEIDKAKPPLTKLEPDFWIELEHTYKERIAQRKELYAMHGPGVLQWLPGSELACKELMEMAIQFVCTRYPQYFVLSENNTWLENKILGVRTNIREEHPLLVLLNHIPEDFAITLRDPVTGHYVFRAGVICSSLGWNLAKKIGLKLHEVHQPVPDYKEKMQFSMDRFFSKMPTNKPIQRGSWDLAVDQPLYMPPGDPRVSHRDFQDKNLSRSRLNLRVDWQTLRRMPISGSIVFNFKALFTPLEEFRNEPYIPSLVLEILRHGKENMMKYKNTWHVEHVLIPTLEEYESEQKRLGLMKKDWEVRTLDESPWFPGWEKKWHTQQGF</sequence>
<proteinExistence type="inferred from homology"/>
<keyword evidence="29" id="KW-1185">Reference proteome</keyword>
<comment type="function">
    <text evidence="3">Accepts electrons from ETF and reduces ubiquinone.</text>
</comment>
<dbReference type="InterPro" id="IPR007859">
    <property type="entry name" value="ETF-QO/FixX_C"/>
</dbReference>
<keyword evidence="17" id="KW-0830">Ubiquinone</keyword>
<evidence type="ECO:0000259" key="25">
    <source>
        <dbReference type="Pfam" id="PF00172"/>
    </source>
</evidence>
<keyword evidence="7" id="KW-0813">Transport</keyword>
<evidence type="ECO:0000256" key="8">
    <source>
        <dbReference type="ARBA" id="ARBA00022630"/>
    </source>
</evidence>
<feature type="domain" description="ETF-QO/FixX C-terminal" evidence="26">
    <location>
        <begin position="527"/>
        <end position="606"/>
    </location>
</feature>
<reference evidence="29" key="1">
    <citation type="submission" date="2019-06" db="EMBL/GenBank/DDBJ databases">
        <title>Draft genome sequence of the griseofulvin-producing fungus Xylaria cubensis strain G536.</title>
        <authorList>
            <person name="Mead M.E."/>
            <person name="Raja H.A."/>
            <person name="Steenwyk J.L."/>
            <person name="Knowles S.L."/>
            <person name="Oberlies N.H."/>
            <person name="Rokas A."/>
        </authorList>
    </citation>
    <scope>NUCLEOTIDE SEQUENCE [LARGE SCALE GENOMIC DNA]</scope>
    <source>
        <strain evidence="29">G536</strain>
    </source>
</reference>
<evidence type="ECO:0000256" key="2">
    <source>
        <dbReference type="ARBA" id="ARBA00001974"/>
    </source>
</evidence>
<evidence type="ECO:0000256" key="6">
    <source>
        <dbReference type="ARBA" id="ARBA00012696"/>
    </source>
</evidence>
<evidence type="ECO:0000256" key="5">
    <source>
        <dbReference type="ARBA" id="ARBA00006796"/>
    </source>
</evidence>
<evidence type="ECO:0000256" key="17">
    <source>
        <dbReference type="ARBA" id="ARBA00023075"/>
    </source>
</evidence>
<comment type="similarity">
    <text evidence="5">Belongs to the ETF-QO/FixC family.</text>
</comment>
<dbReference type="Gene3D" id="3.30.70.20">
    <property type="match status" value="1"/>
</dbReference>
<evidence type="ECO:0000313" key="28">
    <source>
        <dbReference type="EMBL" id="TRX95648.1"/>
    </source>
</evidence>
<dbReference type="SUPFAM" id="SSF51905">
    <property type="entry name" value="FAD/NAD(P)-binding domain"/>
    <property type="match status" value="1"/>
</dbReference>
<keyword evidence="20" id="KW-0539">Nucleus</keyword>
<evidence type="ECO:0000256" key="19">
    <source>
        <dbReference type="ARBA" id="ARBA00023136"/>
    </source>
</evidence>
<dbReference type="FunFam" id="3.30.70.20:FF:000015">
    <property type="entry name" value="Electron transfer flavoprotein-ubiquinone oxidoreductase"/>
    <property type="match status" value="1"/>
</dbReference>
<dbReference type="InterPro" id="IPR040156">
    <property type="entry name" value="ETF-QO"/>
</dbReference>
<keyword evidence="16" id="KW-0411">Iron-sulfur</keyword>
<evidence type="ECO:0000256" key="3">
    <source>
        <dbReference type="ARBA" id="ARBA00002819"/>
    </source>
</evidence>
<dbReference type="Pfam" id="PF13450">
    <property type="entry name" value="NAD_binding_8"/>
    <property type="match status" value="1"/>
</dbReference>
<protein>
    <recommendedName>
        <fullName evidence="23">Probable electron transfer flavoprotein-ubiquinone oxidoreductase, mitochondrial</fullName>
        <ecNumber evidence="6">1.5.5.1</ecNumber>
    </recommendedName>
    <alternativeName>
        <fullName evidence="21">Electron-transferring-flavoprotein dehydrogenase</fullName>
    </alternativeName>
</protein>
<comment type="caution">
    <text evidence="28">The sequence shown here is derived from an EMBL/GenBank/DDBJ whole genome shotgun (WGS) entry which is preliminary data.</text>
</comment>
<dbReference type="PANTHER" id="PTHR10617">
    <property type="entry name" value="ELECTRON TRANSFER FLAVOPROTEIN-UBIQUINONE OXIDOREDUCTASE"/>
    <property type="match status" value="1"/>
</dbReference>
<dbReference type="Proteomes" id="UP000319160">
    <property type="component" value="Unassembled WGS sequence"/>
</dbReference>
<evidence type="ECO:0000256" key="14">
    <source>
        <dbReference type="ARBA" id="ARBA00023002"/>
    </source>
</evidence>
<dbReference type="EC" id="1.5.5.1" evidence="6"/>
<keyword evidence="11" id="KW-0274">FAD</keyword>
<dbReference type="Gene3D" id="3.30.9.90">
    <property type="match status" value="1"/>
</dbReference>
<dbReference type="Pfam" id="PF05187">
    <property type="entry name" value="Fer4_ETF_QO"/>
    <property type="match status" value="1"/>
</dbReference>
<evidence type="ECO:0000256" key="21">
    <source>
        <dbReference type="ARBA" id="ARBA00032754"/>
    </source>
</evidence>
<dbReference type="InterPro" id="IPR036188">
    <property type="entry name" value="FAD/NAD-bd_sf"/>
</dbReference>
<keyword evidence="9" id="KW-0479">Metal-binding</keyword>
<dbReference type="CDD" id="cd00067">
    <property type="entry name" value="GAL4"/>
    <property type="match status" value="1"/>
</dbReference>
<evidence type="ECO:0000256" key="12">
    <source>
        <dbReference type="ARBA" id="ARBA00022946"/>
    </source>
</evidence>
<comment type="catalytic activity">
    <reaction evidence="22">
        <text>a ubiquinone + reduced [electron-transfer flavoprotein] = a ubiquinol + oxidized [electron-transfer flavoprotein] + H(+)</text>
        <dbReference type="Rhea" id="RHEA:24052"/>
        <dbReference type="Rhea" id="RHEA-COMP:9565"/>
        <dbReference type="Rhea" id="RHEA-COMP:9566"/>
        <dbReference type="Rhea" id="RHEA-COMP:10685"/>
        <dbReference type="Rhea" id="RHEA-COMP:10686"/>
        <dbReference type="ChEBI" id="CHEBI:15378"/>
        <dbReference type="ChEBI" id="CHEBI:16389"/>
        <dbReference type="ChEBI" id="CHEBI:17976"/>
        <dbReference type="ChEBI" id="CHEBI:57692"/>
        <dbReference type="ChEBI" id="CHEBI:58307"/>
        <dbReference type="EC" id="1.5.5.1"/>
    </reaction>
</comment>
<comment type="cofactor">
    <cofactor evidence="1">
        <name>[4Fe-4S] cluster</name>
        <dbReference type="ChEBI" id="CHEBI:49883"/>
    </cofactor>
</comment>
<keyword evidence="13" id="KW-0249">Electron transport</keyword>
<dbReference type="Pfam" id="PF00172">
    <property type="entry name" value="Zn_clus"/>
    <property type="match status" value="1"/>
</dbReference>
<evidence type="ECO:0000256" key="10">
    <source>
        <dbReference type="ARBA" id="ARBA00022792"/>
    </source>
</evidence>
<evidence type="ECO:0000256" key="16">
    <source>
        <dbReference type="ARBA" id="ARBA00023014"/>
    </source>
</evidence>
<dbReference type="Pfam" id="PF21162">
    <property type="entry name" value="ETFQO_UQ-bd"/>
    <property type="match status" value="1"/>
</dbReference>
<keyword evidence="8" id="KW-0285">Flavoprotein</keyword>
<feature type="domain" description="ETF-QO/FixC ubiquinone-binding" evidence="27">
    <location>
        <begin position="292"/>
        <end position="385"/>
    </location>
</feature>
<evidence type="ECO:0000256" key="24">
    <source>
        <dbReference type="SAM" id="MobiDB-lite"/>
    </source>
</evidence>
<evidence type="ECO:0000256" key="15">
    <source>
        <dbReference type="ARBA" id="ARBA00023004"/>
    </source>
</evidence>
<feature type="region of interest" description="Disordered" evidence="24">
    <location>
        <begin position="1261"/>
        <end position="1281"/>
    </location>
</feature>
<dbReference type="InterPro" id="IPR036864">
    <property type="entry name" value="Zn2-C6_fun-type_DNA-bd_sf"/>
</dbReference>